<evidence type="ECO:0000256" key="1">
    <source>
        <dbReference type="SAM" id="SignalP"/>
    </source>
</evidence>
<feature type="chain" id="PRO_5029511272" description="Tail specific protease domain-containing protein" evidence="1">
    <location>
        <begin position="19"/>
        <end position="465"/>
    </location>
</feature>
<dbReference type="InterPro" id="IPR005151">
    <property type="entry name" value="Tail-specific_protease"/>
</dbReference>
<dbReference type="AlphaFoldDB" id="A0A7K0G0N2"/>
<evidence type="ECO:0000313" key="3">
    <source>
        <dbReference type="EMBL" id="MRX77398.1"/>
    </source>
</evidence>
<dbReference type="Proteomes" id="UP000487757">
    <property type="component" value="Unassembled WGS sequence"/>
</dbReference>
<dbReference type="GO" id="GO:0008236">
    <property type="term" value="F:serine-type peptidase activity"/>
    <property type="evidence" value="ECO:0007669"/>
    <property type="project" value="InterPro"/>
</dbReference>
<organism evidence="3 4">
    <name type="scientific">Pedobacter petrophilus</name>
    <dbReference type="NCBI Taxonomy" id="1908241"/>
    <lineage>
        <taxon>Bacteria</taxon>
        <taxon>Pseudomonadati</taxon>
        <taxon>Bacteroidota</taxon>
        <taxon>Sphingobacteriia</taxon>
        <taxon>Sphingobacteriales</taxon>
        <taxon>Sphingobacteriaceae</taxon>
        <taxon>Pedobacter</taxon>
    </lineage>
</organism>
<dbReference type="Pfam" id="PF03572">
    <property type="entry name" value="Peptidase_S41"/>
    <property type="match status" value="1"/>
</dbReference>
<comment type="caution">
    <text evidence="3">The sequence shown here is derived from an EMBL/GenBank/DDBJ whole genome shotgun (WGS) entry which is preliminary data.</text>
</comment>
<name>A0A7K0G0N2_9SPHI</name>
<gene>
    <name evidence="3" type="ORF">GJU39_15025</name>
</gene>
<dbReference type="InterPro" id="IPR029045">
    <property type="entry name" value="ClpP/crotonase-like_dom_sf"/>
</dbReference>
<feature type="signal peptide" evidence="1">
    <location>
        <begin position="1"/>
        <end position="18"/>
    </location>
</feature>
<proteinExistence type="predicted"/>
<feature type="domain" description="Tail specific protease" evidence="2">
    <location>
        <begin position="247"/>
        <end position="449"/>
    </location>
</feature>
<accession>A0A7K0G0N2</accession>
<sequence>MKHLYLLFCLFLSINSEAQTCNCSTNFNFMVRQVKKNYVGFNDKVDKSNQKQFDVFTDSLQRIALTTSESKCISLCKEWLFFFKDKHMTIAFNANQPKDSILHFFSKEEKTTWSEAKLTSHLANKKIKVDSVEGIWNNSTNTNKFGVVRDTLNQNKFIGFIIKADGTFWIPQQVKFKLIKKIGHYKFTDFLARDHSNYPAKVSICGDTMDLKEIGKFYRNVIPNQNLDYNQFNPKFEKLDAQTSLFTIPSFAIELKKKTDSLLIKNATTLENTEHLIIDVRNNTGGAADAFEKILPYLYTNPILTESAQVLATDENIRDGYERIFNLVSGDTKENYRKKIVKLKANRNQLYLLYPADTIKYDTIKKKPSRISILMNKGSSSSSELFILQAQQSKKVKLYGTNSSGSINYLERVETQMPCKFFTLIYPPARLLRADKEKANVGIKPDVEILSNVKDWIQFVKEYKL</sequence>
<evidence type="ECO:0000259" key="2">
    <source>
        <dbReference type="Pfam" id="PF03572"/>
    </source>
</evidence>
<keyword evidence="4" id="KW-1185">Reference proteome</keyword>
<dbReference type="OrthoDB" id="2327485at2"/>
<protein>
    <recommendedName>
        <fullName evidence="2">Tail specific protease domain-containing protein</fullName>
    </recommendedName>
</protein>
<evidence type="ECO:0000313" key="4">
    <source>
        <dbReference type="Proteomes" id="UP000487757"/>
    </source>
</evidence>
<keyword evidence="1" id="KW-0732">Signal</keyword>
<dbReference type="GO" id="GO:0006508">
    <property type="term" value="P:proteolysis"/>
    <property type="evidence" value="ECO:0007669"/>
    <property type="project" value="InterPro"/>
</dbReference>
<reference evidence="3 4" key="1">
    <citation type="submission" date="2019-11" db="EMBL/GenBank/DDBJ databases">
        <title>Pedobacter petrophilus genome.</title>
        <authorList>
            <person name="Feldbauer M.J."/>
            <person name="Newman J.D."/>
        </authorList>
    </citation>
    <scope>NUCLEOTIDE SEQUENCE [LARGE SCALE GENOMIC DNA]</scope>
    <source>
        <strain evidence="3 4">LMG 29686</strain>
    </source>
</reference>
<dbReference type="EMBL" id="WKKH01000024">
    <property type="protein sequence ID" value="MRX77398.1"/>
    <property type="molecule type" value="Genomic_DNA"/>
</dbReference>
<dbReference type="Gene3D" id="3.90.226.10">
    <property type="entry name" value="2-enoyl-CoA Hydratase, Chain A, domain 1"/>
    <property type="match status" value="1"/>
</dbReference>
<dbReference type="SUPFAM" id="SSF52096">
    <property type="entry name" value="ClpP/crotonase"/>
    <property type="match status" value="1"/>
</dbReference>